<accession>A0A086Y3D3</accession>
<feature type="domain" description="Phosphoribosyltransferase" evidence="2">
    <location>
        <begin position="145"/>
        <end position="239"/>
    </location>
</feature>
<sequence>MQQAALAALHLVFPPRCICCGEAVASDFGLCGTCWSEAGFILGAACDSCGAPLPGQAGNERLTCDDCLRHPQPWSQGRAALRYDGTARRLILGLKHGDRLDLVRPLGGWLARAVRDLATPGTLVAPVPLHRFRLLKRRYNQSALLAQAVARAYGLDQLSDLLIRTRATPSQEGRSREERIANMGGAIAVNPRRSARIEGQKVLLIDDVMTSGATFAAATGALLAAGAAEVRVAALARVAKDA</sequence>
<evidence type="ECO:0000256" key="1">
    <source>
        <dbReference type="ARBA" id="ARBA00008007"/>
    </source>
</evidence>
<evidence type="ECO:0000259" key="2">
    <source>
        <dbReference type="Pfam" id="PF00156"/>
    </source>
</evidence>
<evidence type="ECO:0000313" key="5">
    <source>
        <dbReference type="Proteomes" id="UP000028824"/>
    </source>
</evidence>
<comment type="caution">
    <text evidence="4">The sequence shown here is derived from an EMBL/GenBank/DDBJ whole genome shotgun (WGS) entry which is preliminary data.</text>
</comment>
<dbReference type="Pfam" id="PF00156">
    <property type="entry name" value="Pribosyltran"/>
    <property type="match status" value="1"/>
</dbReference>
<dbReference type="SUPFAM" id="SSF53271">
    <property type="entry name" value="PRTase-like"/>
    <property type="match status" value="1"/>
</dbReference>
<dbReference type="PANTHER" id="PTHR47505">
    <property type="entry name" value="DNA UTILIZATION PROTEIN YHGH"/>
    <property type="match status" value="1"/>
</dbReference>
<organism evidence="4 5">
    <name type="scientific">Paenirhodobacter enshiensis</name>
    <dbReference type="NCBI Taxonomy" id="1105367"/>
    <lineage>
        <taxon>Bacteria</taxon>
        <taxon>Pseudomonadati</taxon>
        <taxon>Pseudomonadota</taxon>
        <taxon>Alphaproteobacteria</taxon>
        <taxon>Rhodobacterales</taxon>
        <taxon>Rhodobacter group</taxon>
        <taxon>Paenirhodobacter</taxon>
    </lineage>
</organism>
<dbReference type="eggNOG" id="COG1040">
    <property type="taxonomic scope" value="Bacteria"/>
</dbReference>
<protein>
    <submittedName>
        <fullName evidence="4">Competence protein ComF</fullName>
    </submittedName>
</protein>
<proteinExistence type="inferred from homology"/>
<dbReference type="InterPro" id="IPR044005">
    <property type="entry name" value="DZR_2"/>
</dbReference>
<dbReference type="EMBL" id="JFZB01000005">
    <property type="protein sequence ID" value="KFI28783.1"/>
    <property type="molecule type" value="Genomic_DNA"/>
</dbReference>
<dbReference type="STRING" id="1105367.CG50_11200"/>
<dbReference type="InterPro" id="IPR051910">
    <property type="entry name" value="ComF/GntX_DNA_util-trans"/>
</dbReference>
<evidence type="ECO:0000313" key="4">
    <source>
        <dbReference type="EMBL" id="KFI28783.1"/>
    </source>
</evidence>
<dbReference type="Gene3D" id="3.40.50.2020">
    <property type="match status" value="1"/>
</dbReference>
<dbReference type="Proteomes" id="UP000028824">
    <property type="component" value="Unassembled WGS sequence"/>
</dbReference>
<dbReference type="InterPro" id="IPR000836">
    <property type="entry name" value="PRTase_dom"/>
</dbReference>
<feature type="domain" description="Double zinc ribbon" evidence="3">
    <location>
        <begin position="8"/>
        <end position="68"/>
    </location>
</feature>
<dbReference type="AlphaFoldDB" id="A0A086Y3D3"/>
<gene>
    <name evidence="4" type="ORF">CG50_11200</name>
</gene>
<name>A0A086Y3D3_9RHOB</name>
<keyword evidence="5" id="KW-1185">Reference proteome</keyword>
<evidence type="ECO:0000259" key="3">
    <source>
        <dbReference type="Pfam" id="PF18912"/>
    </source>
</evidence>
<dbReference type="Pfam" id="PF18912">
    <property type="entry name" value="DZR_2"/>
    <property type="match status" value="1"/>
</dbReference>
<dbReference type="InterPro" id="IPR029057">
    <property type="entry name" value="PRTase-like"/>
</dbReference>
<comment type="similarity">
    <text evidence="1">Belongs to the ComF/GntX family.</text>
</comment>
<dbReference type="PANTHER" id="PTHR47505:SF1">
    <property type="entry name" value="DNA UTILIZATION PROTEIN YHGH"/>
    <property type="match status" value="1"/>
</dbReference>
<reference evidence="4 5" key="1">
    <citation type="submission" date="2014-03" db="EMBL/GenBank/DDBJ databases">
        <title>Genome of Paenirhodobacter enshiensis DW2-9.</title>
        <authorList>
            <person name="Wang D."/>
            <person name="Wang G."/>
        </authorList>
    </citation>
    <scope>NUCLEOTIDE SEQUENCE [LARGE SCALE GENOMIC DNA]</scope>
    <source>
        <strain evidence="4 5">DW2-9</strain>
    </source>
</reference>